<dbReference type="NCBIfam" id="TIGR00611">
    <property type="entry name" value="recf"/>
    <property type="match status" value="1"/>
</dbReference>
<dbReference type="OrthoDB" id="9803889at2"/>
<feature type="domain" description="RecF/RecN/SMC N-terminal" evidence="10">
    <location>
        <begin position="3"/>
        <end position="343"/>
    </location>
</feature>
<keyword evidence="8 9" id="KW-0238">DNA-binding</keyword>
<dbReference type="GO" id="GO:0000731">
    <property type="term" value="P:DNA synthesis involved in DNA repair"/>
    <property type="evidence" value="ECO:0007669"/>
    <property type="project" value="TreeGrafter"/>
</dbReference>
<dbReference type="GO" id="GO:0009432">
    <property type="term" value="P:SOS response"/>
    <property type="evidence" value="ECO:0007669"/>
    <property type="project" value="UniProtKB-UniRule"/>
</dbReference>
<evidence type="ECO:0000256" key="8">
    <source>
        <dbReference type="ARBA" id="ARBA00023125"/>
    </source>
</evidence>
<evidence type="ECO:0000256" key="4">
    <source>
        <dbReference type="ARBA" id="ARBA00022490"/>
    </source>
</evidence>
<dbReference type="PANTHER" id="PTHR32182:SF0">
    <property type="entry name" value="DNA REPLICATION AND REPAIR PROTEIN RECF"/>
    <property type="match status" value="1"/>
</dbReference>
<evidence type="ECO:0000259" key="10">
    <source>
        <dbReference type="Pfam" id="PF02463"/>
    </source>
</evidence>
<dbReference type="InterPro" id="IPR003395">
    <property type="entry name" value="RecF/RecN/SMC_N"/>
</dbReference>
<evidence type="ECO:0000256" key="2">
    <source>
        <dbReference type="ARBA" id="ARBA00008016"/>
    </source>
</evidence>
<dbReference type="EMBL" id="CBTK010000146">
    <property type="protein sequence ID" value="CDH45358.1"/>
    <property type="molecule type" value="Genomic_DNA"/>
</dbReference>
<dbReference type="AlphaFoldDB" id="A0A7U7GC49"/>
<evidence type="ECO:0000256" key="7">
    <source>
        <dbReference type="ARBA" id="ARBA00022840"/>
    </source>
</evidence>
<evidence type="ECO:0000313" key="12">
    <source>
        <dbReference type="Proteomes" id="UP000019184"/>
    </source>
</evidence>
<dbReference type="GO" id="GO:0005524">
    <property type="term" value="F:ATP binding"/>
    <property type="evidence" value="ECO:0007669"/>
    <property type="project" value="UniProtKB-UniRule"/>
</dbReference>
<dbReference type="InterPro" id="IPR042174">
    <property type="entry name" value="RecF_2"/>
</dbReference>
<dbReference type="Gene3D" id="1.20.1050.90">
    <property type="entry name" value="RecF/RecN/SMC, N-terminal domain"/>
    <property type="match status" value="1"/>
</dbReference>
<sequence>MWVSSLDISGFRNLRPLQLSCASGLNLIIGPNASGKTSLLEALYVLGRGRSFRSRQPRELIQSGATAFRVVALMAGSDGRRVPVGIERDARELTARVGGVPTRSLVELARQIPVLLLNPDSHRLLEDGPKQRRRFMDWGLFHADPGFLDAWRRYDAALRHRNAALRMHAADRVVDAWDGELATAAPLLDRLRGIFCEALGSVLGPLAAATLGKVGVGVEYRRGWPLEPLERGFASWLRAGRDQDRQQGHTRLGPHRADFSVRIADRPPAEALSRGQQKLLVIALVLAQAELYRRHTGDACILLIDDLPAELDAESRARVMRALAELETQLFVTAIEPVLLNAAPWREARTFRLTHGEVSEVV</sequence>
<dbReference type="GO" id="GO:0006302">
    <property type="term" value="P:double-strand break repair"/>
    <property type="evidence" value="ECO:0007669"/>
    <property type="project" value="TreeGrafter"/>
</dbReference>
<evidence type="ECO:0000256" key="1">
    <source>
        <dbReference type="ARBA" id="ARBA00004496"/>
    </source>
</evidence>
<keyword evidence="7 9" id="KW-0067">ATP-binding</keyword>
<comment type="function">
    <text evidence="9">The RecF protein is involved in DNA metabolism; it is required for DNA replication and normal SOS inducibility. RecF binds preferentially to single-stranded, linear DNA. It also seems to bind ATP.</text>
</comment>
<dbReference type="PANTHER" id="PTHR32182">
    <property type="entry name" value="DNA REPLICATION AND REPAIR PROTEIN RECF"/>
    <property type="match status" value="1"/>
</dbReference>
<keyword evidence="6 9" id="KW-0547">Nucleotide-binding</keyword>
<dbReference type="InterPro" id="IPR001238">
    <property type="entry name" value="DNA-binding_RecF"/>
</dbReference>
<protein>
    <recommendedName>
        <fullName evidence="3 9">DNA replication and repair protein RecF</fullName>
    </recommendedName>
</protein>
<dbReference type="Pfam" id="PF02463">
    <property type="entry name" value="SMC_N"/>
    <property type="match status" value="1"/>
</dbReference>
<evidence type="ECO:0000256" key="6">
    <source>
        <dbReference type="ARBA" id="ARBA00022741"/>
    </source>
</evidence>
<keyword evidence="4 9" id="KW-0963">Cytoplasm</keyword>
<dbReference type="RefSeq" id="WP_034432983.1">
    <property type="nucleotide sequence ID" value="NZ_CBTK010000146.1"/>
</dbReference>
<dbReference type="Gene3D" id="3.40.50.300">
    <property type="entry name" value="P-loop containing nucleotide triphosphate hydrolases"/>
    <property type="match status" value="1"/>
</dbReference>
<reference evidence="11 12" key="1">
    <citation type="journal article" date="2014" name="ISME J.">
        <title>Candidatus Competibacter-lineage genomes retrieved from metagenomes reveal functional metabolic diversity.</title>
        <authorList>
            <person name="McIlroy S.J."/>
            <person name="Albertsen M."/>
            <person name="Andresen E.K."/>
            <person name="Saunders A.M."/>
            <person name="Kristiansen R."/>
            <person name="Stokholm-Bjerregaard M."/>
            <person name="Nielsen K.L."/>
            <person name="Nielsen P.H."/>
        </authorList>
    </citation>
    <scope>NUCLEOTIDE SEQUENCE [LARGE SCALE GENOMIC DNA]</scope>
    <source>
        <strain evidence="11 12">Run_B_J11</strain>
    </source>
</reference>
<evidence type="ECO:0000256" key="3">
    <source>
        <dbReference type="ARBA" id="ARBA00020170"/>
    </source>
</evidence>
<dbReference type="GO" id="GO:0003697">
    <property type="term" value="F:single-stranded DNA binding"/>
    <property type="evidence" value="ECO:0007669"/>
    <property type="project" value="UniProtKB-UniRule"/>
</dbReference>
<organism evidence="11 12">
    <name type="scientific">Candidatus Contendobacter odensis Run_B_J11</name>
    <dbReference type="NCBI Taxonomy" id="1400861"/>
    <lineage>
        <taxon>Bacteria</taxon>
        <taxon>Pseudomonadati</taxon>
        <taxon>Pseudomonadota</taxon>
        <taxon>Gammaproteobacteria</taxon>
        <taxon>Candidatus Competibacteraceae</taxon>
        <taxon>Candidatus Contendibacter</taxon>
    </lineage>
</organism>
<keyword evidence="9" id="KW-0234">DNA repair</keyword>
<evidence type="ECO:0000256" key="5">
    <source>
        <dbReference type="ARBA" id="ARBA00022705"/>
    </source>
</evidence>
<keyword evidence="12" id="KW-1185">Reference proteome</keyword>
<feature type="binding site" evidence="9">
    <location>
        <begin position="30"/>
        <end position="37"/>
    </location>
    <ligand>
        <name>ATP</name>
        <dbReference type="ChEBI" id="CHEBI:30616"/>
    </ligand>
</feature>
<dbReference type="InterPro" id="IPR027417">
    <property type="entry name" value="P-loop_NTPase"/>
</dbReference>
<accession>A0A7U7GC49</accession>
<keyword evidence="9" id="KW-0227">DNA damage</keyword>
<dbReference type="Proteomes" id="UP000019184">
    <property type="component" value="Unassembled WGS sequence"/>
</dbReference>
<comment type="similarity">
    <text evidence="2 9">Belongs to the RecF family.</text>
</comment>
<dbReference type="GO" id="GO:0006260">
    <property type="term" value="P:DNA replication"/>
    <property type="evidence" value="ECO:0007669"/>
    <property type="project" value="UniProtKB-UniRule"/>
</dbReference>
<gene>
    <name evidence="9" type="primary">recF</name>
    <name evidence="11" type="ORF">BN874_230005</name>
</gene>
<evidence type="ECO:0000313" key="11">
    <source>
        <dbReference type="EMBL" id="CDH45358.1"/>
    </source>
</evidence>
<name>A0A7U7GC49_9GAMM</name>
<dbReference type="GO" id="GO:0005737">
    <property type="term" value="C:cytoplasm"/>
    <property type="evidence" value="ECO:0007669"/>
    <property type="project" value="UniProtKB-SubCell"/>
</dbReference>
<dbReference type="InterPro" id="IPR018078">
    <property type="entry name" value="DNA-binding_RecF_CS"/>
</dbReference>
<keyword evidence="9" id="KW-0742">SOS response</keyword>
<evidence type="ECO:0000256" key="9">
    <source>
        <dbReference type="HAMAP-Rule" id="MF_00365"/>
    </source>
</evidence>
<proteinExistence type="inferred from homology"/>
<dbReference type="PROSITE" id="PS00617">
    <property type="entry name" value="RECF_1"/>
    <property type="match status" value="1"/>
</dbReference>
<dbReference type="SUPFAM" id="SSF52540">
    <property type="entry name" value="P-loop containing nucleoside triphosphate hydrolases"/>
    <property type="match status" value="1"/>
</dbReference>
<dbReference type="HAMAP" id="MF_00365">
    <property type="entry name" value="RecF"/>
    <property type="match status" value="1"/>
</dbReference>
<keyword evidence="5 9" id="KW-0235">DNA replication</keyword>
<comment type="caution">
    <text evidence="11">The sequence shown here is derived from an EMBL/GenBank/DDBJ whole genome shotgun (WGS) entry which is preliminary data.</text>
</comment>
<comment type="subcellular location">
    <subcellularLocation>
        <location evidence="1 9">Cytoplasm</location>
    </subcellularLocation>
</comment>